<evidence type="ECO:0000256" key="1">
    <source>
        <dbReference type="SAM" id="MobiDB-lite"/>
    </source>
</evidence>
<comment type="caution">
    <text evidence="2">The sequence shown here is derived from an EMBL/GenBank/DDBJ whole genome shotgun (WGS) entry which is preliminary data.</text>
</comment>
<feature type="region of interest" description="Disordered" evidence="1">
    <location>
        <begin position="215"/>
        <end position="248"/>
    </location>
</feature>
<accession>A0A438HAW6</accession>
<sequence>MHGSVLEVTGTLMSGGVRSLKTGDDHLAWKRPVSLEACRGLHAVGGMIASTRDPLKSTHIHLSHLDLVGSDFVHSLDTPSWVRVEGRLVRYSERQGLLHPLLSGPLSLMTRMPRMDHIEQRVRQLRVSDGYAIWDDLEGMPVASFPAKFRMPDVERRELEALRQRADESISFIYLPPRINRHVVGVPFADFGSLVLALYNVKDDISRGLWADSSSSDVKRKKPFGGQRSTDVSAISSSSKRPSRRHQPVPQLLKAHLSYTPQQALRGLLFHTRPLDSHAMLHSSLRGPTPSYLRPRAQQTLCTLCFEDAKTVFADRHAVEPGSLEAHRGRGPGHETDRCTTLRHAIQDLIDQGLVRLGQLGVTQNPLPTPRRRVRFPLQLIACTPIDFTEFDDHIHMLSDDDSDPEPIMPDVIYEMSGVILGPRMPVPFRLVPEAASAPHVDDSQTLDIQYVLRGGRVIRQQPPAAARPLEASSSTHRDALTRALSQIKIDTTTTPEGLIHMMTAGRRVPSVFPDNGSVLNVCPLATAIALGYTHPPISVLPRRQFELTTILGGRLWVPTED</sequence>
<gene>
    <name evidence="2" type="ORF">CK203_049447</name>
</gene>
<name>A0A438HAW6_VITVI</name>
<dbReference type="AlphaFoldDB" id="A0A438HAW6"/>
<reference evidence="2 3" key="1">
    <citation type="journal article" date="2018" name="PLoS Genet.">
        <title>Population sequencing reveals clonal diversity and ancestral inbreeding in the grapevine cultivar Chardonnay.</title>
        <authorList>
            <person name="Roach M.J."/>
            <person name="Johnson D.L."/>
            <person name="Bohlmann J."/>
            <person name="van Vuuren H.J."/>
            <person name="Jones S.J."/>
            <person name="Pretorius I.S."/>
            <person name="Schmidt S.A."/>
            <person name="Borneman A.R."/>
        </authorList>
    </citation>
    <scope>NUCLEOTIDE SEQUENCE [LARGE SCALE GENOMIC DNA]</scope>
    <source>
        <strain evidence="3">cv. Chardonnay</strain>
        <tissue evidence="2">Leaf</tissue>
    </source>
</reference>
<evidence type="ECO:0000313" key="3">
    <source>
        <dbReference type="Proteomes" id="UP000288805"/>
    </source>
</evidence>
<dbReference type="Proteomes" id="UP000288805">
    <property type="component" value="Unassembled WGS sequence"/>
</dbReference>
<proteinExistence type="predicted"/>
<organism evidence="2 3">
    <name type="scientific">Vitis vinifera</name>
    <name type="common">Grape</name>
    <dbReference type="NCBI Taxonomy" id="29760"/>
    <lineage>
        <taxon>Eukaryota</taxon>
        <taxon>Viridiplantae</taxon>
        <taxon>Streptophyta</taxon>
        <taxon>Embryophyta</taxon>
        <taxon>Tracheophyta</taxon>
        <taxon>Spermatophyta</taxon>
        <taxon>Magnoliopsida</taxon>
        <taxon>eudicotyledons</taxon>
        <taxon>Gunneridae</taxon>
        <taxon>Pentapetalae</taxon>
        <taxon>rosids</taxon>
        <taxon>Vitales</taxon>
        <taxon>Vitaceae</taxon>
        <taxon>Viteae</taxon>
        <taxon>Vitis</taxon>
    </lineage>
</organism>
<evidence type="ECO:0000313" key="2">
    <source>
        <dbReference type="EMBL" id="RVW81595.1"/>
    </source>
</evidence>
<protein>
    <submittedName>
        <fullName evidence="2">Uncharacterized protein</fullName>
    </submittedName>
</protein>
<dbReference type="EMBL" id="QGNW01000251">
    <property type="protein sequence ID" value="RVW81595.1"/>
    <property type="molecule type" value="Genomic_DNA"/>
</dbReference>